<accession>A0A1J5S0J6</accession>
<sequence>MAYSNSEQIFIDVLGRTPTEPEWKEIHALLGAATRTGCVVDDESNAVQVVWLAWGWVRGIGRADVLALLRGRLQDVDTALEDVRNDMGEAINGLQDALNAFAERTSMQPTNASALQINPEELAAALGPFLHAPAQVTQHYDVGDSVKDALHKAFKWTWVAGAIAIGLFVSVFWTRMYIQDTRQIAELAAANAAQAQQLKDLQAQPTGAARRAEPKRP</sequence>
<keyword evidence="1" id="KW-1133">Transmembrane helix</keyword>
<organism evidence="2">
    <name type="scientific">mine drainage metagenome</name>
    <dbReference type="NCBI Taxonomy" id="410659"/>
    <lineage>
        <taxon>unclassified sequences</taxon>
        <taxon>metagenomes</taxon>
        <taxon>ecological metagenomes</taxon>
    </lineage>
</organism>
<reference evidence="2" key="1">
    <citation type="submission" date="2016-10" db="EMBL/GenBank/DDBJ databases">
        <title>Sequence of Gallionella enrichment culture.</title>
        <authorList>
            <person name="Poehlein A."/>
            <person name="Muehling M."/>
            <person name="Daniel R."/>
        </authorList>
    </citation>
    <scope>NUCLEOTIDE SEQUENCE</scope>
</reference>
<evidence type="ECO:0000256" key="1">
    <source>
        <dbReference type="SAM" id="Phobius"/>
    </source>
</evidence>
<comment type="caution">
    <text evidence="2">The sequence shown here is derived from an EMBL/GenBank/DDBJ whole genome shotgun (WGS) entry which is preliminary data.</text>
</comment>
<protein>
    <submittedName>
        <fullName evidence="2">Uncharacterized protein</fullName>
    </submittedName>
</protein>
<name>A0A1J5S0J6_9ZZZZ</name>
<gene>
    <name evidence="2" type="ORF">GALL_201450</name>
</gene>
<keyword evidence="1" id="KW-0472">Membrane</keyword>
<feature type="transmembrane region" description="Helical" evidence="1">
    <location>
        <begin position="156"/>
        <end position="174"/>
    </location>
</feature>
<evidence type="ECO:0000313" key="2">
    <source>
        <dbReference type="EMBL" id="OIQ97820.1"/>
    </source>
</evidence>
<keyword evidence="1" id="KW-0812">Transmembrane</keyword>
<proteinExistence type="predicted"/>
<dbReference type="AlphaFoldDB" id="A0A1J5S0J6"/>
<dbReference type="EMBL" id="MLJW01000127">
    <property type="protein sequence ID" value="OIQ97820.1"/>
    <property type="molecule type" value="Genomic_DNA"/>
</dbReference>